<gene>
    <name evidence="1" type="ORF">CLV62_12582</name>
</gene>
<dbReference type="Proteomes" id="UP000247973">
    <property type="component" value="Unassembled WGS sequence"/>
</dbReference>
<proteinExistence type="predicted"/>
<accession>A0A2V3PK16</accession>
<sequence>MKAKKQTNRKAKQTATFRVTDPFVKDEVTGSIEYTDFPDLSKWIFAGVMSNEIPDNSIIYVMLPNGLECKYDTTIADKVYYDGTMSEEEFIGITFLVKEAQA</sequence>
<evidence type="ECO:0000313" key="2">
    <source>
        <dbReference type="Proteomes" id="UP000247973"/>
    </source>
</evidence>
<reference evidence="1 2" key="1">
    <citation type="submission" date="2018-03" db="EMBL/GenBank/DDBJ databases">
        <title>Genomic Encyclopedia of Archaeal and Bacterial Type Strains, Phase II (KMG-II): from individual species to whole genera.</title>
        <authorList>
            <person name="Goeker M."/>
        </authorList>
    </citation>
    <scope>NUCLEOTIDE SEQUENCE [LARGE SCALE GENOMIC DNA]</scope>
    <source>
        <strain evidence="1 2">DSM 100214</strain>
    </source>
</reference>
<protein>
    <submittedName>
        <fullName evidence="1">Uncharacterized protein</fullName>
    </submittedName>
</protein>
<dbReference type="RefSeq" id="WP_110311869.1">
    <property type="nucleotide sequence ID" value="NZ_QICL01000025.1"/>
</dbReference>
<dbReference type="AlphaFoldDB" id="A0A2V3PK16"/>
<keyword evidence="2" id="KW-1185">Reference proteome</keyword>
<organism evidence="1 2">
    <name type="scientific">Dysgonomonas alginatilytica</name>
    <dbReference type="NCBI Taxonomy" id="1605892"/>
    <lineage>
        <taxon>Bacteria</taxon>
        <taxon>Pseudomonadati</taxon>
        <taxon>Bacteroidota</taxon>
        <taxon>Bacteroidia</taxon>
        <taxon>Bacteroidales</taxon>
        <taxon>Dysgonomonadaceae</taxon>
        <taxon>Dysgonomonas</taxon>
    </lineage>
</organism>
<name>A0A2V3PK16_9BACT</name>
<dbReference type="EMBL" id="QICL01000025">
    <property type="protein sequence ID" value="PXV61249.1"/>
    <property type="molecule type" value="Genomic_DNA"/>
</dbReference>
<comment type="caution">
    <text evidence="1">The sequence shown here is derived from an EMBL/GenBank/DDBJ whole genome shotgun (WGS) entry which is preliminary data.</text>
</comment>
<evidence type="ECO:0000313" key="1">
    <source>
        <dbReference type="EMBL" id="PXV61249.1"/>
    </source>
</evidence>